<proteinExistence type="predicted"/>
<dbReference type="OrthoDB" id="3174721at2"/>
<dbReference type="EMBL" id="CP014924">
    <property type="protein sequence ID" value="ANZ66431.1"/>
    <property type="molecule type" value="Genomic_DNA"/>
</dbReference>
<dbReference type="KEGG" id="lpd:AYR62_13080"/>
<gene>
    <name evidence="2" type="ORF">AYR63_04305</name>
</gene>
<name>A0A1B2IWM6_9LACO</name>
<protein>
    <submittedName>
        <fullName evidence="2">Uncharacterized protein</fullName>
    </submittedName>
</protein>
<keyword evidence="1" id="KW-0812">Transmembrane</keyword>
<reference evidence="2 3" key="1">
    <citation type="submission" date="2016-03" db="EMBL/GenBank/DDBJ databases">
        <title>Pediococcus and Lactobacillus from brewery environment - whole genome sequencing and assembly.</title>
        <authorList>
            <person name="Behr J."/>
            <person name="Geissler A.J."/>
            <person name="Vogel R.F."/>
        </authorList>
    </citation>
    <scope>NUCLEOTIDE SEQUENCE [LARGE SCALE GENOMIC DNA]</scope>
    <source>
        <strain evidence="2 3">TMW 1.1995</strain>
    </source>
</reference>
<keyword evidence="1" id="KW-0472">Membrane</keyword>
<dbReference type="Proteomes" id="UP000093267">
    <property type="component" value="Chromosome"/>
</dbReference>
<evidence type="ECO:0000313" key="3">
    <source>
        <dbReference type="Proteomes" id="UP000093267"/>
    </source>
</evidence>
<dbReference type="RefSeq" id="WP_065901776.1">
    <property type="nucleotide sequence ID" value="NZ_CP014912.1"/>
</dbReference>
<keyword evidence="3" id="KW-1185">Reference proteome</keyword>
<keyword evidence="1" id="KW-1133">Transmembrane helix</keyword>
<evidence type="ECO:0000313" key="2">
    <source>
        <dbReference type="EMBL" id="ANZ66431.1"/>
    </source>
</evidence>
<accession>A0A1B2IWM6</accession>
<organism evidence="2 3">
    <name type="scientific">Secundilactobacillus paracollinoides</name>
    <dbReference type="NCBI Taxonomy" id="240427"/>
    <lineage>
        <taxon>Bacteria</taxon>
        <taxon>Bacillati</taxon>
        <taxon>Bacillota</taxon>
        <taxon>Bacilli</taxon>
        <taxon>Lactobacillales</taxon>
        <taxon>Lactobacillaceae</taxon>
        <taxon>Secundilactobacillus</taxon>
    </lineage>
</organism>
<feature type="transmembrane region" description="Helical" evidence="1">
    <location>
        <begin position="6"/>
        <end position="27"/>
    </location>
</feature>
<dbReference type="AlphaFoldDB" id="A0A1B2IWM6"/>
<sequence length="121" mass="13533">MEWGTISEWVAAISEFLAVCVALFLPYMNERREQKRKLRNLRISIKNMGEEAIAGDKVALRTLDMVLIISFLNSTGATNEKVAVTGRKIIELIKALPAQDSADYPEKIAEVRALIDAVQNK</sequence>
<evidence type="ECO:0000256" key="1">
    <source>
        <dbReference type="SAM" id="Phobius"/>
    </source>
</evidence>